<gene>
    <name evidence="2" type="ORF">GCM10022226_82710</name>
</gene>
<keyword evidence="3" id="KW-1185">Reference proteome</keyword>
<organism evidence="2 3">
    <name type="scientific">Sphaerisporangium flaviroseum</name>
    <dbReference type="NCBI Taxonomy" id="509199"/>
    <lineage>
        <taxon>Bacteria</taxon>
        <taxon>Bacillati</taxon>
        <taxon>Actinomycetota</taxon>
        <taxon>Actinomycetes</taxon>
        <taxon>Streptosporangiales</taxon>
        <taxon>Streptosporangiaceae</taxon>
        <taxon>Sphaerisporangium</taxon>
    </lineage>
</organism>
<evidence type="ECO:0000313" key="3">
    <source>
        <dbReference type="Proteomes" id="UP001500888"/>
    </source>
</evidence>
<protein>
    <submittedName>
        <fullName evidence="2">Uncharacterized protein</fullName>
    </submittedName>
</protein>
<dbReference type="Proteomes" id="UP001500888">
    <property type="component" value="Unassembled WGS sequence"/>
</dbReference>
<evidence type="ECO:0000256" key="1">
    <source>
        <dbReference type="SAM" id="MobiDB-lite"/>
    </source>
</evidence>
<sequence length="108" mass="12199">MDGLRQASETIGGGDERRLLPGLEPFGVGHRLMCDHPGQYSRKYEEKDREEADECGDTAPYGPEAQPPARRRPIRGTYAFPTEHHYLPNGICRLRRIALSLPIVRKSI</sequence>
<feature type="region of interest" description="Disordered" evidence="1">
    <location>
        <begin position="1"/>
        <end position="20"/>
    </location>
</feature>
<evidence type="ECO:0000313" key="2">
    <source>
        <dbReference type="EMBL" id="GAA3846571.1"/>
    </source>
</evidence>
<feature type="region of interest" description="Disordered" evidence="1">
    <location>
        <begin position="39"/>
        <end position="75"/>
    </location>
</feature>
<accession>A0ABP7JJL5</accession>
<proteinExistence type="predicted"/>
<name>A0ABP7JJL5_9ACTN</name>
<reference evidence="3" key="1">
    <citation type="journal article" date="2019" name="Int. J. Syst. Evol. Microbiol.">
        <title>The Global Catalogue of Microorganisms (GCM) 10K type strain sequencing project: providing services to taxonomists for standard genome sequencing and annotation.</title>
        <authorList>
            <consortium name="The Broad Institute Genomics Platform"/>
            <consortium name="The Broad Institute Genome Sequencing Center for Infectious Disease"/>
            <person name="Wu L."/>
            <person name="Ma J."/>
        </authorList>
    </citation>
    <scope>NUCLEOTIDE SEQUENCE [LARGE SCALE GENOMIC DNA]</scope>
    <source>
        <strain evidence="3">JCM 16908</strain>
    </source>
</reference>
<comment type="caution">
    <text evidence="2">The sequence shown here is derived from an EMBL/GenBank/DDBJ whole genome shotgun (WGS) entry which is preliminary data.</text>
</comment>
<dbReference type="EMBL" id="BAAAZR010000063">
    <property type="protein sequence ID" value="GAA3846571.1"/>
    <property type="molecule type" value="Genomic_DNA"/>
</dbReference>